<dbReference type="InterPro" id="IPR003694">
    <property type="entry name" value="NAD_synthase"/>
</dbReference>
<dbReference type="HAMAP" id="MF_02090">
    <property type="entry name" value="NadE_glutamine_dep"/>
    <property type="match status" value="1"/>
</dbReference>
<evidence type="ECO:0000256" key="3">
    <source>
        <dbReference type="ARBA" id="ARBA00022598"/>
    </source>
</evidence>
<feature type="active site" description="Proton acceptor; for glutaminase activity" evidence="7">
    <location>
        <position position="41"/>
    </location>
</feature>
<reference evidence="12" key="2">
    <citation type="submission" date="2020-09" db="EMBL/GenBank/DDBJ databases">
        <authorList>
            <person name="Sun Q."/>
            <person name="Zhou Y."/>
        </authorList>
    </citation>
    <scope>NUCLEOTIDE SEQUENCE</scope>
    <source>
        <strain evidence="12">CGMCC 1.15290</strain>
    </source>
</reference>
<dbReference type="InterPro" id="IPR022310">
    <property type="entry name" value="NAD/GMP_synthase"/>
</dbReference>
<reference evidence="12" key="1">
    <citation type="journal article" date="2014" name="Int. J. Syst. Evol. Microbiol.">
        <title>Complete genome sequence of Corynebacterium casei LMG S-19264T (=DSM 44701T), isolated from a smear-ripened cheese.</title>
        <authorList>
            <consortium name="US DOE Joint Genome Institute (JGI-PGF)"/>
            <person name="Walter F."/>
            <person name="Albersmeier A."/>
            <person name="Kalinowski J."/>
            <person name="Ruckert C."/>
        </authorList>
    </citation>
    <scope>NUCLEOTIDE SEQUENCE</scope>
    <source>
        <strain evidence="12">CGMCC 1.15290</strain>
    </source>
</reference>
<dbReference type="PROSITE" id="PS00920">
    <property type="entry name" value="NITRIL_CHT_1"/>
    <property type="match status" value="1"/>
</dbReference>
<sequence length="560" mass="61998">MKIVLAQQNYHIGNFESNTRKIIEGIEQAKAQGADLVVFSEMSICGYPARDFVEFTDFIDKCYEAVNTIAAHADGIGVLVGSPAHNPVKGGKSLFNAAFMLYDKKIQAEVHKTLLPTYDVFDENRYFEPAYNWQVIPFKGKKLAVTVCEDIWNLGDSVLYRVCPMDQLMEQQPDVMINLSASPFDYTHDEDRKAIVKANVLKYGIPMFYCNAVGSQTEIVFDGGSLIFDKQGNLCKALPAFEEAIDGAVLNDDGSIDAPILEPALRLPNRVLNPETLQPTLNIAQIYQALVMGIRDYFSKMGFTKAILGSSGGIDSAVTLALACEALGRENVRAILMPSPYSTEHSVNDAVALSGHLGNPYDIVRINDIYQSFLDTLAPIFNNLPFSLAEENMQSRTRGNLLMAISNKFGYILLNTSNKSELSTGYGTLYGDMAGGLGVLGDCYKLQVYELARYINRNGEVIPENIITKPPSAELRPDQKDSDSLPDYEVLDSILYQYIEMRQGPAEIIGQGFDAALVNRVLKMVNVNEYKRNQFCPIIRVSPKAFGVGRRVPIVAKYLS</sequence>
<dbReference type="InterPro" id="IPR014729">
    <property type="entry name" value="Rossmann-like_a/b/a_fold"/>
</dbReference>
<comment type="catalytic activity">
    <reaction evidence="7 8">
        <text>deamido-NAD(+) + L-glutamine + ATP + H2O = L-glutamate + AMP + diphosphate + NAD(+) + H(+)</text>
        <dbReference type="Rhea" id="RHEA:24384"/>
        <dbReference type="ChEBI" id="CHEBI:15377"/>
        <dbReference type="ChEBI" id="CHEBI:15378"/>
        <dbReference type="ChEBI" id="CHEBI:29985"/>
        <dbReference type="ChEBI" id="CHEBI:30616"/>
        <dbReference type="ChEBI" id="CHEBI:33019"/>
        <dbReference type="ChEBI" id="CHEBI:57540"/>
        <dbReference type="ChEBI" id="CHEBI:58359"/>
        <dbReference type="ChEBI" id="CHEBI:58437"/>
        <dbReference type="ChEBI" id="CHEBI:456215"/>
        <dbReference type="EC" id="6.3.5.1"/>
    </reaction>
</comment>
<dbReference type="Gene3D" id="3.60.110.10">
    <property type="entry name" value="Carbon-nitrogen hydrolase"/>
    <property type="match status" value="1"/>
</dbReference>
<evidence type="ECO:0000256" key="6">
    <source>
        <dbReference type="ARBA" id="ARBA00023027"/>
    </source>
</evidence>
<dbReference type="GO" id="GO:0005524">
    <property type="term" value="F:ATP binding"/>
    <property type="evidence" value="ECO:0007669"/>
    <property type="project" value="UniProtKB-UniRule"/>
</dbReference>
<dbReference type="Proteomes" id="UP000627292">
    <property type="component" value="Unassembled WGS sequence"/>
</dbReference>
<evidence type="ECO:0000256" key="2">
    <source>
        <dbReference type="ARBA" id="ARBA00007145"/>
    </source>
</evidence>
<feature type="active site" description="For glutaminase activity" evidence="7">
    <location>
        <position position="112"/>
    </location>
</feature>
<dbReference type="GO" id="GO:0004359">
    <property type="term" value="F:glutaminase activity"/>
    <property type="evidence" value="ECO:0007669"/>
    <property type="project" value="InterPro"/>
</dbReference>
<dbReference type="PANTHER" id="PTHR23090">
    <property type="entry name" value="NH 3 /GLUTAMINE-DEPENDENT NAD + SYNTHETASE"/>
    <property type="match status" value="1"/>
</dbReference>
<evidence type="ECO:0000256" key="10">
    <source>
        <dbReference type="RuleBase" id="RU003811"/>
    </source>
</evidence>
<gene>
    <name evidence="7" type="primary">nadE</name>
    <name evidence="12" type="ORF">GCM10011379_51550</name>
</gene>
<evidence type="ECO:0000256" key="8">
    <source>
        <dbReference type="PIRNR" id="PIRNR006630"/>
    </source>
</evidence>
<comment type="caution">
    <text evidence="12">The sequence shown here is derived from an EMBL/GenBank/DDBJ whole genome shotgun (WGS) entry which is preliminary data.</text>
</comment>
<keyword evidence="5 7" id="KW-0067">ATP-binding</keyword>
<dbReference type="EC" id="6.3.5.1" evidence="7 8"/>
<feature type="active site" description="Proton acceptor" evidence="9">
    <location>
        <position position="41"/>
    </location>
</feature>
<keyword evidence="13" id="KW-1185">Reference proteome</keyword>
<dbReference type="InterPro" id="IPR000132">
    <property type="entry name" value="Nitrilase/CN_hydratase_CS"/>
</dbReference>
<dbReference type="Gene3D" id="3.40.50.620">
    <property type="entry name" value="HUPs"/>
    <property type="match status" value="1"/>
</dbReference>
<evidence type="ECO:0000256" key="9">
    <source>
        <dbReference type="PROSITE-ProRule" id="PRU10139"/>
    </source>
</evidence>
<evidence type="ECO:0000259" key="11">
    <source>
        <dbReference type="PROSITE" id="PS50263"/>
    </source>
</evidence>
<comment type="caution">
    <text evidence="7">Lacks conserved residue(s) required for the propagation of feature annotation.</text>
</comment>
<feature type="binding site" evidence="7">
    <location>
        <position position="531"/>
    </location>
    <ligand>
        <name>deamido-NAD(+)</name>
        <dbReference type="ChEBI" id="CHEBI:58437"/>
        <note>ligand shared between two neighboring subunits</note>
    </ligand>
</feature>
<dbReference type="Pfam" id="PF00795">
    <property type="entry name" value="CN_hydrolase"/>
    <property type="match status" value="1"/>
</dbReference>
<dbReference type="InterPro" id="IPR014445">
    <property type="entry name" value="Gln-dep_NAD_synthase"/>
</dbReference>
<organism evidence="12 13">
    <name type="scientific">Filimonas zeae</name>
    <dbReference type="NCBI Taxonomy" id="1737353"/>
    <lineage>
        <taxon>Bacteria</taxon>
        <taxon>Pseudomonadati</taxon>
        <taxon>Bacteroidota</taxon>
        <taxon>Chitinophagia</taxon>
        <taxon>Chitinophagales</taxon>
        <taxon>Chitinophagaceae</taxon>
        <taxon>Filimonas</taxon>
    </lineage>
</organism>
<dbReference type="CDD" id="cd07570">
    <property type="entry name" value="GAT_Gln-NAD-synth"/>
    <property type="match status" value="1"/>
</dbReference>
<dbReference type="GO" id="GO:0008795">
    <property type="term" value="F:NAD+ synthase activity"/>
    <property type="evidence" value="ECO:0007669"/>
    <property type="project" value="UniProtKB-UniRule"/>
</dbReference>
<evidence type="ECO:0000313" key="12">
    <source>
        <dbReference type="EMBL" id="GGH80538.1"/>
    </source>
</evidence>
<evidence type="ECO:0000256" key="5">
    <source>
        <dbReference type="ARBA" id="ARBA00022840"/>
    </source>
</evidence>
<evidence type="ECO:0000256" key="7">
    <source>
        <dbReference type="HAMAP-Rule" id="MF_02090"/>
    </source>
</evidence>
<dbReference type="SUPFAM" id="SSF52402">
    <property type="entry name" value="Adenine nucleotide alpha hydrolases-like"/>
    <property type="match status" value="1"/>
</dbReference>
<dbReference type="AlphaFoldDB" id="A0A917J3H8"/>
<dbReference type="CDD" id="cd00553">
    <property type="entry name" value="NAD_synthase"/>
    <property type="match status" value="1"/>
</dbReference>
<feature type="binding site" evidence="7">
    <location>
        <begin position="309"/>
        <end position="316"/>
    </location>
    <ligand>
        <name>ATP</name>
        <dbReference type="ChEBI" id="CHEBI:30616"/>
    </ligand>
</feature>
<dbReference type="GO" id="GO:0005737">
    <property type="term" value="C:cytoplasm"/>
    <property type="evidence" value="ECO:0007669"/>
    <property type="project" value="InterPro"/>
</dbReference>
<evidence type="ECO:0000256" key="1">
    <source>
        <dbReference type="ARBA" id="ARBA00005188"/>
    </source>
</evidence>
<comment type="similarity">
    <text evidence="2 7 8">In the C-terminal section; belongs to the NAD synthetase family.</text>
</comment>
<dbReference type="InterPro" id="IPR003010">
    <property type="entry name" value="C-N_Hydrolase"/>
</dbReference>
<dbReference type="GO" id="GO:0009435">
    <property type="term" value="P:NAD+ biosynthetic process"/>
    <property type="evidence" value="ECO:0007669"/>
    <property type="project" value="UniProtKB-UniRule"/>
</dbReference>
<dbReference type="SUPFAM" id="SSF56317">
    <property type="entry name" value="Carbon-nitrogen hydrolase"/>
    <property type="match status" value="1"/>
</dbReference>
<dbReference type="NCBIfam" id="TIGR00552">
    <property type="entry name" value="nadE"/>
    <property type="match status" value="1"/>
</dbReference>
<dbReference type="PANTHER" id="PTHR23090:SF9">
    <property type="entry name" value="GLUTAMINE-DEPENDENT NAD(+) SYNTHETASE"/>
    <property type="match status" value="1"/>
</dbReference>
<accession>A0A917J3H8</accession>
<feature type="active site" description="Nucleophile; for glutaminase activity" evidence="7">
    <location>
        <position position="148"/>
    </location>
</feature>
<dbReference type="GO" id="GO:0003952">
    <property type="term" value="F:NAD+ synthase (glutamine-hydrolyzing) activity"/>
    <property type="evidence" value="ECO:0007669"/>
    <property type="project" value="UniProtKB-UniRule"/>
</dbReference>
<feature type="domain" description="CN hydrolase" evidence="11">
    <location>
        <begin position="1"/>
        <end position="258"/>
    </location>
</feature>
<feature type="binding site" evidence="7">
    <location>
        <position position="416"/>
    </location>
    <ligand>
        <name>ATP</name>
        <dbReference type="ChEBI" id="CHEBI:30616"/>
    </ligand>
</feature>
<dbReference type="NCBIfam" id="NF010588">
    <property type="entry name" value="PRK13981.1"/>
    <property type="match status" value="1"/>
</dbReference>
<dbReference type="PROSITE" id="PS50263">
    <property type="entry name" value="CN_HYDROLASE"/>
    <property type="match status" value="1"/>
</dbReference>
<proteinExistence type="inferred from homology"/>
<comment type="function">
    <text evidence="7">Catalyzes the ATP-dependent amidation of deamido-NAD to form NAD. Uses L-glutamine as a nitrogen source.</text>
</comment>
<evidence type="ECO:0000256" key="4">
    <source>
        <dbReference type="ARBA" id="ARBA00022741"/>
    </source>
</evidence>
<dbReference type="InterPro" id="IPR036526">
    <property type="entry name" value="C-N_Hydrolase_sf"/>
</dbReference>
<dbReference type="GO" id="GO:0000257">
    <property type="term" value="F:nitrilase activity"/>
    <property type="evidence" value="ECO:0007669"/>
    <property type="project" value="UniProtKB-ARBA"/>
</dbReference>
<dbReference type="FunFam" id="3.40.50.620:FF:000106">
    <property type="entry name" value="Glutamine-dependent NAD(+) synthetase"/>
    <property type="match status" value="1"/>
</dbReference>
<protein>
    <recommendedName>
        <fullName evidence="7 8">Glutamine-dependent NAD(+) synthetase</fullName>
        <ecNumber evidence="7 8">6.3.5.1</ecNumber>
    </recommendedName>
    <alternativeName>
        <fullName evidence="7 8">NAD(+) synthase [glutamine-hydrolyzing]</fullName>
    </alternativeName>
</protein>
<feature type="binding site" evidence="7">
    <location>
        <position position="421"/>
    </location>
    <ligand>
        <name>deamido-NAD(+)</name>
        <dbReference type="ChEBI" id="CHEBI:58437"/>
        <note>ligand shared between two neighboring subunits</note>
    </ligand>
</feature>
<name>A0A917J3H8_9BACT</name>
<feature type="binding site" evidence="7">
    <location>
        <position position="182"/>
    </location>
    <ligand>
        <name>L-glutamine</name>
        <dbReference type="ChEBI" id="CHEBI:58359"/>
    </ligand>
</feature>
<keyword evidence="4 7" id="KW-0547">Nucleotide-binding</keyword>
<dbReference type="PIRSF" id="PIRSF006630">
    <property type="entry name" value="NADS_GAT"/>
    <property type="match status" value="1"/>
</dbReference>
<comment type="similarity">
    <text evidence="10">Belongs to the NAD synthetase family.</text>
</comment>
<dbReference type="RefSeq" id="WP_188958020.1">
    <property type="nucleotide sequence ID" value="NZ_BMIB01000006.1"/>
</dbReference>
<comment type="pathway">
    <text evidence="1 7 8">Cofactor biosynthesis; NAD(+) biosynthesis; NAD(+) from deamido-NAD(+) (L-Gln route): step 1/1.</text>
</comment>
<keyword evidence="3 7" id="KW-0436">Ligase</keyword>
<keyword evidence="6 7" id="KW-0520">NAD</keyword>
<feature type="binding site" evidence="7">
    <location>
        <position position="118"/>
    </location>
    <ligand>
        <name>L-glutamine</name>
        <dbReference type="ChEBI" id="CHEBI:58359"/>
    </ligand>
</feature>
<feature type="binding site" evidence="7">
    <location>
        <position position="392"/>
    </location>
    <ligand>
        <name>deamido-NAD(+)</name>
        <dbReference type="ChEBI" id="CHEBI:58437"/>
        <note>ligand shared between two neighboring subunits</note>
    </ligand>
</feature>
<dbReference type="EMBL" id="BMIB01000006">
    <property type="protein sequence ID" value="GGH80538.1"/>
    <property type="molecule type" value="Genomic_DNA"/>
</dbReference>
<dbReference type="Pfam" id="PF02540">
    <property type="entry name" value="NAD_synthase"/>
    <property type="match status" value="1"/>
</dbReference>
<evidence type="ECO:0000313" key="13">
    <source>
        <dbReference type="Proteomes" id="UP000627292"/>
    </source>
</evidence>